<dbReference type="STRING" id="1120923.SAMN02746095_00892"/>
<sequence>MPEAPRLILASLSASRKAMLAGAAVPFEATPSQVDEAALKVGFSGPPAALASTLALAKAQAVSSQQPDALVIGGDQLLVCGGKIYDKPRDLPEAATHLRTLSGQTHELVTAVCLVQGGAPVWTHVESAHLSMRRFSEDFLQAYLAAEAGEILHCVGAYRLEGPGAQLFTRVEGDYFTVLGLPLLALLGALRERGVLAA</sequence>
<comment type="caution">
    <text evidence="4">Lacks conserved residue(s) required for the propagation of feature annotation.</text>
</comment>
<evidence type="ECO:0000256" key="3">
    <source>
        <dbReference type="ARBA" id="ARBA00023080"/>
    </source>
</evidence>
<dbReference type="CDD" id="cd00555">
    <property type="entry name" value="Maf"/>
    <property type="match status" value="1"/>
</dbReference>
<name>A0A0D6PEU9_9PROT</name>
<dbReference type="GO" id="GO:0005737">
    <property type="term" value="C:cytoplasm"/>
    <property type="evidence" value="ECO:0007669"/>
    <property type="project" value="UniProtKB-SubCell"/>
</dbReference>
<dbReference type="EMBL" id="BANC01000034">
    <property type="protein sequence ID" value="GAN79891.1"/>
    <property type="molecule type" value="Genomic_DNA"/>
</dbReference>
<dbReference type="GO" id="GO:0047429">
    <property type="term" value="F:nucleoside triphosphate diphosphatase activity"/>
    <property type="evidence" value="ECO:0007669"/>
    <property type="project" value="UniProtKB-EC"/>
</dbReference>
<proteinExistence type="inferred from homology"/>
<dbReference type="InterPro" id="IPR029001">
    <property type="entry name" value="ITPase-like_fam"/>
</dbReference>
<feature type="active site" description="Proton acceptor" evidence="4">
    <location>
        <position position="75"/>
    </location>
</feature>
<dbReference type="PIRSF" id="PIRSF006305">
    <property type="entry name" value="Maf"/>
    <property type="match status" value="1"/>
</dbReference>
<dbReference type="Proteomes" id="UP000032668">
    <property type="component" value="Unassembled WGS sequence"/>
</dbReference>
<dbReference type="PANTHER" id="PTHR43213">
    <property type="entry name" value="BIFUNCTIONAL DTTP/UTP PYROPHOSPHATASE/METHYLTRANSFERASE PROTEIN-RELATED"/>
    <property type="match status" value="1"/>
</dbReference>
<reference evidence="5 6" key="1">
    <citation type="submission" date="2012-11" db="EMBL/GenBank/DDBJ databases">
        <title>Whole genome sequence of Acidocella aminolytica 101 = DSM 11237.</title>
        <authorList>
            <person name="Azuma Y."/>
            <person name="Higashiura N."/>
            <person name="Hirakawa H."/>
            <person name="Matsushita K."/>
        </authorList>
    </citation>
    <scope>NUCLEOTIDE SEQUENCE [LARGE SCALE GENOMIC DNA]</scope>
    <source>
        <strain evidence="6">101 / DSM 11237</strain>
    </source>
</reference>
<evidence type="ECO:0000256" key="2">
    <source>
        <dbReference type="ARBA" id="ARBA00022801"/>
    </source>
</evidence>
<dbReference type="HAMAP" id="MF_00528">
    <property type="entry name" value="Maf"/>
    <property type="match status" value="1"/>
</dbReference>
<keyword evidence="4" id="KW-0963">Cytoplasm</keyword>
<dbReference type="GO" id="GO:0009117">
    <property type="term" value="P:nucleotide metabolic process"/>
    <property type="evidence" value="ECO:0007669"/>
    <property type="project" value="UniProtKB-KW"/>
</dbReference>
<comment type="catalytic activity">
    <reaction evidence="4">
        <text>a 2'-deoxyribonucleoside 5'-triphosphate + H2O = a 2'-deoxyribonucleoside 5'-phosphate + diphosphate + H(+)</text>
        <dbReference type="Rhea" id="RHEA:44644"/>
        <dbReference type="ChEBI" id="CHEBI:15377"/>
        <dbReference type="ChEBI" id="CHEBI:15378"/>
        <dbReference type="ChEBI" id="CHEBI:33019"/>
        <dbReference type="ChEBI" id="CHEBI:61560"/>
        <dbReference type="ChEBI" id="CHEBI:65317"/>
        <dbReference type="EC" id="3.6.1.9"/>
    </reaction>
</comment>
<dbReference type="NCBIfam" id="TIGR00172">
    <property type="entry name" value="maf"/>
    <property type="match status" value="1"/>
</dbReference>
<keyword evidence="6" id="KW-1185">Reference proteome</keyword>
<comment type="catalytic activity">
    <reaction evidence="4">
        <text>a ribonucleoside 5'-triphosphate + H2O = a ribonucleoside 5'-phosphate + diphosphate + H(+)</text>
        <dbReference type="Rhea" id="RHEA:23996"/>
        <dbReference type="ChEBI" id="CHEBI:15377"/>
        <dbReference type="ChEBI" id="CHEBI:15378"/>
        <dbReference type="ChEBI" id="CHEBI:33019"/>
        <dbReference type="ChEBI" id="CHEBI:58043"/>
        <dbReference type="ChEBI" id="CHEBI:61557"/>
        <dbReference type="EC" id="3.6.1.9"/>
    </reaction>
</comment>
<dbReference type="EC" id="3.6.1.9" evidence="4"/>
<keyword evidence="5" id="KW-0131">Cell cycle</keyword>
<evidence type="ECO:0000256" key="4">
    <source>
        <dbReference type="HAMAP-Rule" id="MF_00528"/>
    </source>
</evidence>
<protein>
    <recommendedName>
        <fullName evidence="4">Nucleoside triphosphate pyrophosphatase</fullName>
        <ecNumber evidence="4">3.6.1.9</ecNumber>
    </recommendedName>
    <alternativeName>
        <fullName evidence="4">Nucleotide pyrophosphatase</fullName>
        <shortName evidence="4">Nucleotide PPase</shortName>
    </alternativeName>
</protein>
<dbReference type="RefSeq" id="WP_199444683.1">
    <property type="nucleotide sequence ID" value="NZ_BANC01000034.1"/>
</dbReference>
<dbReference type="GO" id="GO:0051301">
    <property type="term" value="P:cell division"/>
    <property type="evidence" value="ECO:0007669"/>
    <property type="project" value="UniProtKB-KW"/>
</dbReference>
<dbReference type="PANTHER" id="PTHR43213:SF5">
    <property type="entry name" value="BIFUNCTIONAL DTTP_UTP PYROPHOSPHATASE_METHYLTRANSFERASE PROTEIN-RELATED"/>
    <property type="match status" value="1"/>
</dbReference>
<keyword evidence="2 4" id="KW-0378">Hydrolase</keyword>
<dbReference type="Pfam" id="PF02545">
    <property type="entry name" value="Maf"/>
    <property type="match status" value="1"/>
</dbReference>
<gene>
    <name evidence="5" type="ORF">Aam_034_035</name>
</gene>
<evidence type="ECO:0000256" key="1">
    <source>
        <dbReference type="ARBA" id="ARBA00001968"/>
    </source>
</evidence>
<comment type="similarity">
    <text evidence="4">Belongs to the Maf family.</text>
</comment>
<accession>A0A0D6PEU9</accession>
<comment type="subcellular location">
    <subcellularLocation>
        <location evidence="4">Cytoplasm</location>
    </subcellularLocation>
</comment>
<dbReference type="SUPFAM" id="SSF52972">
    <property type="entry name" value="ITPase-like"/>
    <property type="match status" value="1"/>
</dbReference>
<dbReference type="Gene3D" id="3.90.950.10">
    <property type="match status" value="1"/>
</dbReference>
<evidence type="ECO:0000313" key="6">
    <source>
        <dbReference type="Proteomes" id="UP000032668"/>
    </source>
</evidence>
<keyword evidence="5" id="KW-0132">Cell division</keyword>
<comment type="function">
    <text evidence="4">Nucleoside triphosphate pyrophosphatase. May have a dual role in cell division arrest and in preventing the incorporation of modified nucleotides into cellular nucleic acids.</text>
</comment>
<organism evidence="5 6">
    <name type="scientific">Acidocella aminolytica 101 = DSM 11237</name>
    <dbReference type="NCBI Taxonomy" id="1120923"/>
    <lineage>
        <taxon>Bacteria</taxon>
        <taxon>Pseudomonadati</taxon>
        <taxon>Pseudomonadota</taxon>
        <taxon>Alphaproteobacteria</taxon>
        <taxon>Acetobacterales</taxon>
        <taxon>Acidocellaceae</taxon>
        <taxon>Acidocella</taxon>
    </lineage>
</organism>
<dbReference type="InterPro" id="IPR003697">
    <property type="entry name" value="Maf-like"/>
</dbReference>
<comment type="cofactor">
    <cofactor evidence="1 4">
        <name>a divalent metal cation</name>
        <dbReference type="ChEBI" id="CHEBI:60240"/>
    </cofactor>
</comment>
<keyword evidence="3 4" id="KW-0546">Nucleotide metabolism</keyword>
<comment type="caution">
    <text evidence="5">The sequence shown here is derived from an EMBL/GenBank/DDBJ whole genome shotgun (WGS) entry which is preliminary data.</text>
</comment>
<evidence type="ECO:0000313" key="5">
    <source>
        <dbReference type="EMBL" id="GAN79891.1"/>
    </source>
</evidence>
<dbReference type="AlphaFoldDB" id="A0A0D6PEU9"/>